<accession>A0A5J4ULS0</accession>
<organism evidence="1 2">
    <name type="scientific">Streblomastix strix</name>
    <dbReference type="NCBI Taxonomy" id="222440"/>
    <lineage>
        <taxon>Eukaryota</taxon>
        <taxon>Metamonada</taxon>
        <taxon>Preaxostyla</taxon>
        <taxon>Oxymonadida</taxon>
        <taxon>Streblomastigidae</taxon>
        <taxon>Streblomastix</taxon>
    </lineage>
</organism>
<dbReference type="AlphaFoldDB" id="A0A5J4ULS0"/>
<dbReference type="Proteomes" id="UP000324800">
    <property type="component" value="Unassembled WGS sequence"/>
</dbReference>
<name>A0A5J4ULS0_9EUKA</name>
<dbReference type="EMBL" id="SNRW01015175">
    <property type="protein sequence ID" value="KAA6370665.1"/>
    <property type="molecule type" value="Genomic_DNA"/>
</dbReference>
<sequence>MRSFTVKLRFSESLDFTIIFAHYKNCHTRPQGLDAPTSCPSLCVGYLKTKKAGMNANLDHSKNARQFSGINTLQTHTQGTNTSHAVELPVAQLDLDVLQSDRQLTPIVATNALIQSTTRLPFVQGQLAQILKVITGASLQETDFYATNMSNTQVLEVMQCVARSRSFYNTRKYQQQIDNSCCHFRRQTRSPQVFQLQALEFWELGKFTIQHIMEGNLTETLIDTVSELVLALRQAERTNLAIIGLFLGSTPIYLIEIITL</sequence>
<evidence type="ECO:0000313" key="1">
    <source>
        <dbReference type="EMBL" id="KAA6370665.1"/>
    </source>
</evidence>
<protein>
    <submittedName>
        <fullName evidence="1">Uncharacterized protein</fullName>
    </submittedName>
</protein>
<gene>
    <name evidence="1" type="ORF">EZS28_033810</name>
</gene>
<reference evidence="1 2" key="1">
    <citation type="submission" date="2019-03" db="EMBL/GenBank/DDBJ databases">
        <title>Single cell metagenomics reveals metabolic interactions within the superorganism composed of flagellate Streblomastix strix and complex community of Bacteroidetes bacteria on its surface.</title>
        <authorList>
            <person name="Treitli S.C."/>
            <person name="Kolisko M."/>
            <person name="Husnik F."/>
            <person name="Keeling P."/>
            <person name="Hampl V."/>
        </authorList>
    </citation>
    <scope>NUCLEOTIDE SEQUENCE [LARGE SCALE GENOMIC DNA]</scope>
    <source>
        <strain evidence="1">ST1C</strain>
    </source>
</reference>
<proteinExistence type="predicted"/>
<evidence type="ECO:0000313" key="2">
    <source>
        <dbReference type="Proteomes" id="UP000324800"/>
    </source>
</evidence>
<comment type="caution">
    <text evidence="1">The sequence shown here is derived from an EMBL/GenBank/DDBJ whole genome shotgun (WGS) entry which is preliminary data.</text>
</comment>